<evidence type="ECO:0000313" key="2">
    <source>
        <dbReference type="Proteomes" id="UP000199532"/>
    </source>
</evidence>
<dbReference type="AlphaFoldDB" id="A0A1H6X514"/>
<accession>A0A1H6X514</accession>
<dbReference type="RefSeq" id="WP_090337710.1">
    <property type="nucleotide sequence ID" value="NZ_FNXY01000005.1"/>
</dbReference>
<evidence type="ECO:0000313" key="1">
    <source>
        <dbReference type="EMBL" id="SEJ19912.1"/>
    </source>
</evidence>
<dbReference type="EMBL" id="FNXY01000005">
    <property type="protein sequence ID" value="SEJ19912.1"/>
    <property type="molecule type" value="Genomic_DNA"/>
</dbReference>
<gene>
    <name evidence="1" type="ORF">SAMN04487995_3727</name>
</gene>
<dbReference type="Proteomes" id="UP000199532">
    <property type="component" value="Unassembled WGS sequence"/>
</dbReference>
<name>A0A1H6X514_9BACT</name>
<reference evidence="1 2" key="1">
    <citation type="submission" date="2016-10" db="EMBL/GenBank/DDBJ databases">
        <authorList>
            <person name="de Groot N.N."/>
        </authorList>
    </citation>
    <scope>NUCLEOTIDE SEQUENCE [LARGE SCALE GENOMIC DNA]</scope>
    <source>
        <strain evidence="1 2">DSM 19938</strain>
    </source>
</reference>
<dbReference type="STRING" id="408657.SAMN04487995_3727"/>
<keyword evidence="2" id="KW-1185">Reference proteome</keyword>
<dbReference type="OrthoDB" id="9811599at2"/>
<protein>
    <submittedName>
        <fullName evidence="1">Uncharacterized protein</fullName>
    </submittedName>
</protein>
<proteinExistence type="predicted"/>
<sequence>MIQENTAHTFHIPVLGLGYSVDTPMKVSHLGISSVASIVDDEMIERMRKFHTLKIGENFEPIYSGAEDFRSRRITAYLDLMERIVNKQFNSLKGLPFEEGNEIVRYFELLPETSQLKKRYVEMLTCEDAGQKLVLEKELRANLRKGAIDVNIMSKVDKLNRDVHGEMLPDEFSDASAALRGFANSTLTSSLILSAGMNPRLYNYLEKFEDFYPNKNGDFRKKIILKVSDFRSAFIQAKFLAKKGIWVSEFRIESGLNCGGHAFATEGYLLGPILEEFKTKKKEMISELFGLYNVALVAKGYETDKIPGQRITVQGGIGTSEEDRFLLNYYEVDATGWGSPFLLVPEVTNVDNATLKDLAEASSEDYYISNSSPLGVLFNNFKKSSAEKERLQRIAAGRPGSPCQKKYLVSNTEFTTEPICTASRQYQHLKIKQLEILEPRPDDFQEQFNLITEKLCLCDGLSTSTLLKNNLIKPRENKAVSICPGPNLAWFSKVYSLDEMVNHIYGKVDLLSQAKRPNMFINELNLYVDYYKKDVEMNAKKLNEKKKKYLQKFSEQLMIGIDYYKNLIPQFVNQTQAYRDEMIGQLKNIEADLLQCKLEIAS</sequence>
<organism evidence="1 2">
    <name type="scientific">Dyadobacter koreensis</name>
    <dbReference type="NCBI Taxonomy" id="408657"/>
    <lineage>
        <taxon>Bacteria</taxon>
        <taxon>Pseudomonadati</taxon>
        <taxon>Bacteroidota</taxon>
        <taxon>Cytophagia</taxon>
        <taxon>Cytophagales</taxon>
        <taxon>Spirosomataceae</taxon>
        <taxon>Dyadobacter</taxon>
    </lineage>
</organism>